<dbReference type="AlphaFoldDB" id="A0A3A9K638"/>
<proteinExistence type="predicted"/>
<dbReference type="EMBL" id="PDOE01000012">
    <property type="protein sequence ID" value="RKL65771.1"/>
    <property type="molecule type" value="Genomic_DNA"/>
</dbReference>
<evidence type="ECO:0000313" key="2">
    <source>
        <dbReference type="Proteomes" id="UP000281498"/>
    </source>
</evidence>
<organism evidence="1 2">
    <name type="scientific">Salipaludibacillus neizhouensis</name>
    <dbReference type="NCBI Taxonomy" id="885475"/>
    <lineage>
        <taxon>Bacteria</taxon>
        <taxon>Bacillati</taxon>
        <taxon>Bacillota</taxon>
        <taxon>Bacilli</taxon>
        <taxon>Bacillales</taxon>
        <taxon>Bacillaceae</taxon>
    </lineage>
</organism>
<accession>A0A3A9K638</accession>
<dbReference type="Proteomes" id="UP000281498">
    <property type="component" value="Unassembled WGS sequence"/>
</dbReference>
<protein>
    <submittedName>
        <fullName evidence="1">Uncharacterized protein</fullName>
    </submittedName>
</protein>
<reference evidence="1 2" key="1">
    <citation type="submission" date="2017-10" db="EMBL/GenBank/DDBJ databases">
        <title>Bacillus sp. nov., a halophilic bacterium isolated from a Keqin Lake.</title>
        <authorList>
            <person name="Wang H."/>
        </authorList>
    </citation>
    <scope>NUCLEOTIDE SEQUENCE [LARGE SCALE GENOMIC DNA]</scope>
    <source>
        <strain evidence="1 2">KCTC 13187</strain>
    </source>
</reference>
<sequence length="60" mass="7208">MVGHIREEMEQVAREIAALQVEEIKQHYQKVKCLWEFLKAERRIIKIFKKSTITCSFQTL</sequence>
<evidence type="ECO:0000313" key="1">
    <source>
        <dbReference type="EMBL" id="RKL65771.1"/>
    </source>
</evidence>
<gene>
    <name evidence="1" type="ORF">CR203_19185</name>
</gene>
<name>A0A3A9K638_9BACI</name>
<comment type="caution">
    <text evidence="1">The sequence shown here is derived from an EMBL/GenBank/DDBJ whole genome shotgun (WGS) entry which is preliminary data.</text>
</comment>
<keyword evidence="2" id="KW-1185">Reference proteome</keyword>